<dbReference type="eggNOG" id="COG0716">
    <property type="taxonomic scope" value="Bacteria"/>
</dbReference>
<evidence type="ECO:0000313" key="5">
    <source>
        <dbReference type="EMBL" id="EEF69325.1"/>
    </source>
</evidence>
<organism evidence="5 6">
    <name type="scientific">Holdemania filiformis DSM 12042</name>
    <dbReference type="NCBI Taxonomy" id="545696"/>
    <lineage>
        <taxon>Bacteria</taxon>
        <taxon>Bacillati</taxon>
        <taxon>Bacillota</taxon>
        <taxon>Erysipelotrichia</taxon>
        <taxon>Erysipelotrichales</taxon>
        <taxon>Erysipelotrichaceae</taxon>
        <taxon>Holdemania</taxon>
    </lineage>
</organism>
<dbReference type="RefSeq" id="WP_006057722.1">
    <property type="nucleotide sequence ID" value="NZ_GG657552.1"/>
</dbReference>
<evidence type="ECO:0000313" key="6">
    <source>
        <dbReference type="Proteomes" id="UP000005950"/>
    </source>
</evidence>
<dbReference type="eggNOG" id="COG1149">
    <property type="taxonomic scope" value="Bacteria"/>
</dbReference>
<accession>B9Y3Y1</accession>
<dbReference type="GO" id="GO:0046872">
    <property type="term" value="F:metal ion binding"/>
    <property type="evidence" value="ECO:0007669"/>
    <property type="project" value="UniProtKB-KW"/>
</dbReference>
<keyword evidence="1" id="KW-0479">Metal-binding</keyword>
<protein>
    <submittedName>
        <fullName evidence="5">4Fe-4S binding domain protein</fullName>
    </submittedName>
</protein>
<dbReference type="InterPro" id="IPR029039">
    <property type="entry name" value="Flavoprotein-like_sf"/>
</dbReference>
<dbReference type="SUPFAM" id="SSF52218">
    <property type="entry name" value="Flavoproteins"/>
    <property type="match status" value="1"/>
</dbReference>
<dbReference type="PROSITE" id="PS00198">
    <property type="entry name" value="4FE4S_FER_1"/>
    <property type="match status" value="1"/>
</dbReference>
<feature type="domain" description="4Fe-4S ferredoxin-type" evidence="4">
    <location>
        <begin position="180"/>
        <end position="209"/>
    </location>
</feature>
<dbReference type="AlphaFoldDB" id="B9Y3Y1"/>
<dbReference type="Proteomes" id="UP000005950">
    <property type="component" value="Unassembled WGS sequence"/>
</dbReference>
<sequence length="250" mass="28030">MICYFSGTGNSAYAAQRIGRLTGMEVLDLFERIRDQDYSPLQASQPWVIVTPTYAWRIPRIVSEWLEKTPLTGNSKIYFVMTCGGSIGNAGAYLEKLCERKKMDYQGCFPIVMPENYIAMFSTPTPEEAEKQLAAAYPVIEQAAQSIKKGECFPELPRTMKDKLNSGIVNDLFYPMFVHAKKFTATEACVSCGQCVQECPLKNIKLEAGHPVWGSDCTHCMACISRCPMEAIEYGKHTQGLPRYTCPESR</sequence>
<dbReference type="InterPro" id="IPR017896">
    <property type="entry name" value="4Fe4S_Fe-S-bd"/>
</dbReference>
<dbReference type="PROSITE" id="PS51379">
    <property type="entry name" value="4FE4S_FER_2"/>
    <property type="match status" value="2"/>
</dbReference>
<keyword evidence="2" id="KW-0408">Iron</keyword>
<gene>
    <name evidence="5" type="ORF">HOLDEFILI_00511</name>
</gene>
<evidence type="ECO:0000256" key="3">
    <source>
        <dbReference type="ARBA" id="ARBA00023014"/>
    </source>
</evidence>
<dbReference type="STRING" id="545696.HOLDEFILI_00511"/>
<reference evidence="5 6" key="1">
    <citation type="submission" date="2008-12" db="EMBL/GenBank/DDBJ databases">
        <authorList>
            <person name="Fulton L."/>
            <person name="Clifton S."/>
            <person name="Fulton B."/>
            <person name="Xu J."/>
            <person name="Minx P."/>
            <person name="Pepin K.H."/>
            <person name="Johnson M."/>
            <person name="Bhonagiri V."/>
            <person name="Nash W.E."/>
            <person name="Mardis E.R."/>
            <person name="Wilson R.K."/>
        </authorList>
    </citation>
    <scope>NUCLEOTIDE SEQUENCE [LARGE SCALE GENOMIC DNA]</scope>
    <source>
        <strain evidence="5 6">DSM 12042</strain>
    </source>
</reference>
<proteinExistence type="predicted"/>
<feature type="domain" description="4Fe-4S ferredoxin-type" evidence="4">
    <location>
        <begin position="215"/>
        <end position="237"/>
    </location>
</feature>
<dbReference type="Pfam" id="PF13187">
    <property type="entry name" value="Fer4_9"/>
    <property type="match status" value="1"/>
</dbReference>
<dbReference type="GO" id="GO:0051536">
    <property type="term" value="F:iron-sulfur cluster binding"/>
    <property type="evidence" value="ECO:0007669"/>
    <property type="project" value="UniProtKB-KW"/>
</dbReference>
<dbReference type="Gene3D" id="3.30.70.20">
    <property type="match status" value="1"/>
</dbReference>
<dbReference type="EMBL" id="ACCF01000032">
    <property type="protein sequence ID" value="EEF69325.1"/>
    <property type="molecule type" value="Genomic_DNA"/>
</dbReference>
<keyword evidence="3" id="KW-0411">Iron-sulfur</keyword>
<dbReference type="HOGENOM" id="CLU_068049_0_0_9"/>
<dbReference type="NCBIfam" id="NF038196">
    <property type="entry name" value="ferrodoxin_EFR1"/>
    <property type="match status" value="1"/>
</dbReference>
<evidence type="ECO:0000256" key="1">
    <source>
        <dbReference type="ARBA" id="ARBA00022723"/>
    </source>
</evidence>
<comment type="caution">
    <text evidence="5">The sequence shown here is derived from an EMBL/GenBank/DDBJ whole genome shotgun (WGS) entry which is preliminary data.</text>
</comment>
<reference evidence="5 6" key="2">
    <citation type="submission" date="2009-02" db="EMBL/GenBank/DDBJ databases">
        <title>Draft genome sequence of Holdemania filiformis DSM 12042.</title>
        <authorList>
            <person name="Sudarsanam P."/>
            <person name="Ley R."/>
            <person name="Guruge J."/>
            <person name="Turnbaugh P.J."/>
            <person name="Mahowald M."/>
            <person name="Liep D."/>
            <person name="Gordon J."/>
        </authorList>
    </citation>
    <scope>NUCLEOTIDE SEQUENCE [LARGE SCALE GENOMIC DNA]</scope>
    <source>
        <strain evidence="5 6">DSM 12042</strain>
    </source>
</reference>
<dbReference type="OrthoDB" id="9813995at2"/>
<evidence type="ECO:0000259" key="4">
    <source>
        <dbReference type="PROSITE" id="PS51379"/>
    </source>
</evidence>
<dbReference type="InterPro" id="IPR047964">
    <property type="entry name" value="EFR1-like"/>
</dbReference>
<dbReference type="SUPFAM" id="SSF54862">
    <property type="entry name" value="4Fe-4S ferredoxins"/>
    <property type="match status" value="1"/>
</dbReference>
<dbReference type="InterPro" id="IPR017900">
    <property type="entry name" value="4Fe4S_Fe_S_CS"/>
</dbReference>
<dbReference type="Gene3D" id="3.40.50.360">
    <property type="match status" value="1"/>
</dbReference>
<name>B9Y3Y1_9FIRM</name>
<evidence type="ECO:0000256" key="2">
    <source>
        <dbReference type="ARBA" id="ARBA00023004"/>
    </source>
</evidence>